<dbReference type="InterPro" id="IPR000182">
    <property type="entry name" value="GNAT_dom"/>
</dbReference>
<organism evidence="2 3">
    <name type="scientific">Olivibacter domesticus</name>
    <name type="common">Pseudosphingobacterium domesticum</name>
    <dbReference type="NCBI Taxonomy" id="407022"/>
    <lineage>
        <taxon>Bacteria</taxon>
        <taxon>Pseudomonadati</taxon>
        <taxon>Bacteroidota</taxon>
        <taxon>Sphingobacteriia</taxon>
        <taxon>Sphingobacteriales</taxon>
        <taxon>Sphingobacteriaceae</taxon>
        <taxon>Olivibacter</taxon>
    </lineage>
</organism>
<dbReference type="STRING" id="407022.SAMN05661044_01187"/>
<evidence type="ECO:0000259" key="1">
    <source>
        <dbReference type="PROSITE" id="PS51186"/>
    </source>
</evidence>
<dbReference type="AlphaFoldDB" id="A0A1H7K037"/>
<dbReference type="Gene3D" id="3.40.630.30">
    <property type="match status" value="1"/>
</dbReference>
<feature type="domain" description="N-acetyltransferase" evidence="1">
    <location>
        <begin position="1"/>
        <end position="168"/>
    </location>
</feature>
<reference evidence="3" key="1">
    <citation type="submission" date="2016-10" db="EMBL/GenBank/DDBJ databases">
        <authorList>
            <person name="Varghese N."/>
            <person name="Submissions S."/>
        </authorList>
    </citation>
    <scope>NUCLEOTIDE SEQUENCE [LARGE SCALE GENOMIC DNA]</scope>
    <source>
        <strain evidence="3">DSM 18733</strain>
    </source>
</reference>
<sequence length="172" mass="20254">MRILNSTEKDIGEIFRLYKLATAFQKEKFPENQWPEFDRRLIDEEVAENRQFKLIIDNEIACIWAISYSDPEIWEDDDGTSSLYIHRIATNPNFRGHNYVMMIVDWAKAFAKDKKYIRMDTCGENQKLIQHYKKCGFNFLGIKKLKSALTLPAHYQNADVCYFEIKLNEAGV</sequence>
<evidence type="ECO:0000313" key="3">
    <source>
        <dbReference type="Proteomes" id="UP000199421"/>
    </source>
</evidence>
<accession>A0A1H7K037</accession>
<dbReference type="Proteomes" id="UP000199421">
    <property type="component" value="Unassembled WGS sequence"/>
</dbReference>
<dbReference type="OrthoDB" id="758560at2"/>
<dbReference type="PROSITE" id="PS51186">
    <property type="entry name" value="GNAT"/>
    <property type="match status" value="1"/>
</dbReference>
<evidence type="ECO:0000313" key="2">
    <source>
        <dbReference type="EMBL" id="SEK80291.1"/>
    </source>
</evidence>
<gene>
    <name evidence="2" type="ORF">SAMN05661044_01187</name>
</gene>
<dbReference type="InterPro" id="IPR016181">
    <property type="entry name" value="Acyl_CoA_acyltransferase"/>
</dbReference>
<proteinExistence type="predicted"/>
<dbReference type="CDD" id="cd04301">
    <property type="entry name" value="NAT_SF"/>
    <property type="match status" value="1"/>
</dbReference>
<protein>
    <submittedName>
        <fullName evidence="2">Acetyltransferase (GNAT) family protein</fullName>
    </submittedName>
</protein>
<dbReference type="Pfam" id="PF00583">
    <property type="entry name" value="Acetyltransf_1"/>
    <property type="match status" value="1"/>
</dbReference>
<keyword evidence="3" id="KW-1185">Reference proteome</keyword>
<dbReference type="SUPFAM" id="SSF55729">
    <property type="entry name" value="Acyl-CoA N-acyltransferases (Nat)"/>
    <property type="match status" value="1"/>
</dbReference>
<dbReference type="EMBL" id="FOAF01000001">
    <property type="protein sequence ID" value="SEK80291.1"/>
    <property type="molecule type" value="Genomic_DNA"/>
</dbReference>
<keyword evidence="2" id="KW-0808">Transferase</keyword>
<dbReference type="GO" id="GO:0016747">
    <property type="term" value="F:acyltransferase activity, transferring groups other than amino-acyl groups"/>
    <property type="evidence" value="ECO:0007669"/>
    <property type="project" value="InterPro"/>
</dbReference>
<name>A0A1H7K037_OLID1</name>